<dbReference type="SUPFAM" id="SSF52540">
    <property type="entry name" value="P-loop containing nucleoside triphosphate hydrolases"/>
    <property type="match status" value="1"/>
</dbReference>
<gene>
    <name evidence="3" type="ORF">EPICR_50047</name>
</gene>
<dbReference type="AlphaFoldDB" id="A0A484HN82"/>
<protein>
    <recommendedName>
        <fullName evidence="4">AAA family ATPase</fullName>
    </recommendedName>
</protein>
<sequence>MGVKKLVYLPRYIEKNIVDDLKRKMVFVSGPRQAGKTTVARRLCEAAGCDIKKRYMNWDAPDDREKIILETFPAGTGYLALDEIHKYSRWRQVVKGLYDKRGDELDILVTGSARLDYYRRGGDSLQGRYFFYRLFPLTYGEFHSPPSSLLDDLMHYGGFPEPFVIQSEKETRRWSQDYRSRVVREDLTDLENIKDVSLVERLSIRLPALVGSPLSINSLREDLQVSHQSVSRWLIMLENLYFIFRVYPFGAPRIRAVKKEAKHYHSDWTAVREKGPRFENVVACHLLKWTCFIRDTEGRNMELRYFRDVDKREVDFVICEDEKPIHFVECKSRDKKPSRALVYLKQKFPAVKATQVLLSKDIDVKTRDDIRVCSAHLFLSEFV</sequence>
<dbReference type="PANTHER" id="PTHR43566:SF1">
    <property type="entry name" value="AAA+ ATPASE DOMAIN-CONTAINING PROTEIN"/>
    <property type="match status" value="1"/>
</dbReference>
<evidence type="ECO:0008006" key="4">
    <source>
        <dbReference type="Google" id="ProtNLM"/>
    </source>
</evidence>
<evidence type="ECO:0000259" key="1">
    <source>
        <dbReference type="Pfam" id="PF13173"/>
    </source>
</evidence>
<evidence type="ECO:0000259" key="2">
    <source>
        <dbReference type="Pfam" id="PF13635"/>
    </source>
</evidence>
<dbReference type="InterPro" id="IPR025420">
    <property type="entry name" value="DUF4143"/>
</dbReference>
<dbReference type="PANTHER" id="PTHR43566">
    <property type="entry name" value="CONSERVED PROTEIN"/>
    <property type="match status" value="1"/>
</dbReference>
<dbReference type="InterPro" id="IPR027417">
    <property type="entry name" value="P-loop_NTPase"/>
</dbReference>
<reference evidence="3" key="1">
    <citation type="submission" date="2019-01" db="EMBL/GenBank/DDBJ databases">
        <authorList>
            <consortium name="Genoscope - CEA"/>
            <person name="William W."/>
        </authorList>
    </citation>
    <scope>NUCLEOTIDE SEQUENCE</scope>
    <source>
        <strain evidence="3">CR-1</strain>
    </source>
</reference>
<evidence type="ECO:0000313" key="3">
    <source>
        <dbReference type="EMBL" id="VEN74771.1"/>
    </source>
</evidence>
<name>A0A484HN82_9BACT</name>
<proteinExistence type="predicted"/>
<dbReference type="Pfam" id="PF13635">
    <property type="entry name" value="DUF4143"/>
    <property type="match status" value="1"/>
</dbReference>
<dbReference type="Pfam" id="PF13173">
    <property type="entry name" value="AAA_14"/>
    <property type="match status" value="1"/>
</dbReference>
<dbReference type="EMBL" id="CAACVI010000045">
    <property type="protein sequence ID" value="VEN74771.1"/>
    <property type="molecule type" value="Genomic_DNA"/>
</dbReference>
<feature type="domain" description="AAA" evidence="1">
    <location>
        <begin position="23"/>
        <end position="142"/>
    </location>
</feature>
<organism evidence="3">
    <name type="scientific">uncultured Desulfobacteraceae bacterium</name>
    <dbReference type="NCBI Taxonomy" id="218296"/>
    <lineage>
        <taxon>Bacteria</taxon>
        <taxon>Pseudomonadati</taxon>
        <taxon>Thermodesulfobacteriota</taxon>
        <taxon>Desulfobacteria</taxon>
        <taxon>Desulfobacterales</taxon>
        <taxon>Desulfobacteraceae</taxon>
        <taxon>environmental samples</taxon>
    </lineage>
</organism>
<dbReference type="InterPro" id="IPR041682">
    <property type="entry name" value="AAA_14"/>
</dbReference>
<accession>A0A484HN82</accession>
<feature type="domain" description="DUF4143" evidence="2">
    <location>
        <begin position="185"/>
        <end position="332"/>
    </location>
</feature>